<dbReference type="EMBL" id="HBUF01220691">
    <property type="protein sequence ID" value="CAG6669293.1"/>
    <property type="molecule type" value="Transcribed_RNA"/>
</dbReference>
<dbReference type="EMBL" id="HBUF01562183">
    <property type="protein sequence ID" value="CAG6762909.1"/>
    <property type="molecule type" value="Transcribed_RNA"/>
</dbReference>
<dbReference type="EMBL" id="HBUF01377922">
    <property type="protein sequence ID" value="CAG6729117.1"/>
    <property type="molecule type" value="Transcribed_RNA"/>
</dbReference>
<organism evidence="2">
    <name type="scientific">Cacopsylla melanoneura</name>
    <dbReference type="NCBI Taxonomy" id="428564"/>
    <lineage>
        <taxon>Eukaryota</taxon>
        <taxon>Metazoa</taxon>
        <taxon>Ecdysozoa</taxon>
        <taxon>Arthropoda</taxon>
        <taxon>Hexapoda</taxon>
        <taxon>Insecta</taxon>
        <taxon>Pterygota</taxon>
        <taxon>Neoptera</taxon>
        <taxon>Paraneoptera</taxon>
        <taxon>Hemiptera</taxon>
        <taxon>Sternorrhyncha</taxon>
        <taxon>Psylloidea</taxon>
        <taxon>Psyllidae</taxon>
        <taxon>Psyllinae</taxon>
        <taxon>Cacopsylla</taxon>
    </lineage>
</organism>
<dbReference type="EMBL" id="HBUF01377921">
    <property type="protein sequence ID" value="CAG6729116.1"/>
    <property type="molecule type" value="Transcribed_RNA"/>
</dbReference>
<sequence length="311" mass="35241">MAMEKYAEFNNLKSLTNSHLSTFYNFPPGLQQLSDTDISVEQIPKYLDQVKCSLCNRSVDMYIDVDKEVFKRFYCSSCIASKKIPQFSSKPEYNGCSNGSLKSDSNNGHGSNTKSQSCQSAFSSPSFSTPVNLQTSKKSRAKQTHKQCPNYSSMMVQPCSSDCCNHGSVNGCQRYNHFLDVGPSCHSLHHSCEKEKGVNKRSWSVANRRPWTNEQKETIFSYFNQQIENRATIGKDDIIPLMELKKDLFADRSWKEIKWVYYHHLKVVENRKVKILNESSSNSSGSGLNARLQAMEDGPMIAMEMGRPNVT</sequence>
<feature type="region of interest" description="Disordered" evidence="1">
    <location>
        <begin position="104"/>
        <end position="140"/>
    </location>
</feature>
<dbReference type="EMBL" id="HBUF01038508">
    <property type="protein sequence ID" value="CAG6617345.1"/>
    <property type="molecule type" value="Transcribed_RNA"/>
</dbReference>
<protein>
    <submittedName>
        <fullName evidence="2">Uncharacterized protein</fullName>
    </submittedName>
</protein>
<proteinExistence type="predicted"/>
<accession>A0A8D9ACM4</accession>
<dbReference type="EMBL" id="HBUF01377923">
    <property type="protein sequence ID" value="CAG6729118.1"/>
    <property type="molecule type" value="Transcribed_RNA"/>
</dbReference>
<evidence type="ECO:0000313" key="2">
    <source>
        <dbReference type="EMBL" id="CAG6762909.1"/>
    </source>
</evidence>
<dbReference type="AlphaFoldDB" id="A0A8D9ACM4"/>
<name>A0A8D9ACM4_9HEMI</name>
<feature type="compositionally biased region" description="Polar residues" evidence="1">
    <location>
        <begin position="104"/>
        <end position="114"/>
    </location>
</feature>
<dbReference type="EMBL" id="HBUF01220692">
    <property type="protein sequence ID" value="CAG6669294.1"/>
    <property type="molecule type" value="Transcribed_RNA"/>
</dbReference>
<dbReference type="EMBL" id="HBUF01562182">
    <property type="protein sequence ID" value="CAG6762908.1"/>
    <property type="molecule type" value="Transcribed_RNA"/>
</dbReference>
<feature type="compositionally biased region" description="Low complexity" evidence="1">
    <location>
        <begin position="115"/>
        <end position="128"/>
    </location>
</feature>
<reference evidence="2" key="1">
    <citation type="submission" date="2021-05" db="EMBL/GenBank/DDBJ databases">
        <authorList>
            <person name="Alioto T."/>
            <person name="Alioto T."/>
            <person name="Gomez Garrido J."/>
        </authorList>
    </citation>
    <scope>NUCLEOTIDE SEQUENCE</scope>
</reference>
<evidence type="ECO:0000256" key="1">
    <source>
        <dbReference type="SAM" id="MobiDB-lite"/>
    </source>
</evidence>
<dbReference type="EMBL" id="HBUF01038509">
    <property type="protein sequence ID" value="CAG6617346.1"/>
    <property type="molecule type" value="Transcribed_RNA"/>
</dbReference>